<dbReference type="PROSITE" id="PS51900">
    <property type="entry name" value="CB"/>
    <property type="match status" value="1"/>
</dbReference>
<dbReference type="SUPFAM" id="SSF56349">
    <property type="entry name" value="DNA breaking-rejoining enzymes"/>
    <property type="match status" value="1"/>
</dbReference>
<reference evidence="7 8" key="1">
    <citation type="journal article" date="2011" name="Stand. Genomic Sci.">
        <title>Non-contiguous finished genome sequence and contextual data of the filamentous soil bacterium Ktedonobacter racemifer type strain (SOSP1-21).</title>
        <authorList>
            <person name="Chang Y.J."/>
            <person name="Land M."/>
            <person name="Hauser L."/>
            <person name="Chertkov O."/>
            <person name="Del Rio T.G."/>
            <person name="Nolan M."/>
            <person name="Copeland A."/>
            <person name="Tice H."/>
            <person name="Cheng J.F."/>
            <person name="Lucas S."/>
            <person name="Han C."/>
            <person name="Goodwin L."/>
            <person name="Pitluck S."/>
            <person name="Ivanova N."/>
            <person name="Ovchinikova G."/>
            <person name="Pati A."/>
            <person name="Chen A."/>
            <person name="Palaniappan K."/>
            <person name="Mavromatis K."/>
            <person name="Liolios K."/>
            <person name="Brettin T."/>
            <person name="Fiebig A."/>
            <person name="Rohde M."/>
            <person name="Abt B."/>
            <person name="Goker M."/>
            <person name="Detter J.C."/>
            <person name="Woyke T."/>
            <person name="Bristow J."/>
            <person name="Eisen J.A."/>
            <person name="Markowitz V."/>
            <person name="Hugenholtz P."/>
            <person name="Kyrpides N.C."/>
            <person name="Klenk H.P."/>
            <person name="Lapidus A."/>
        </authorList>
    </citation>
    <scope>NUCLEOTIDE SEQUENCE [LARGE SCALE GENOMIC DNA]</scope>
    <source>
        <strain evidence="8">DSM 44963</strain>
    </source>
</reference>
<sequence>MARRGHGEGSIYHRNDGRWAAVISLDNGKRKTLYGKTRKEVQEKLKKALHEQQEGRLITAPQQTIKHYLEYWLEEVHRQNIRIRTYERYEEIVRLHLVPALGHHMLQKLAPQHLQTFYNSKLREGLSATTVISFHNVLHKALDHAMRWRLMAYNVCDLVSPPRRKHIELETLNMEQAQQFLSAVRDHPQEALFLLAIGTGMRRGEIMGLKWRDIDLATRRLQVRRVLTRIPSRISGKGYIEDEPKSEKSRRNIVLPSFVLEGLKQHRVRQLEAKLKAGPRWEEHDYVFCTSVGTHVNPDRDIQEPFKKLLKKAGLPNIRFHDLRHSAATLMLSMGVHPKIVQEILGHSRINMTLDVYSHVLPTMQKDAMRLLDDALGS</sequence>
<dbReference type="CDD" id="cd01189">
    <property type="entry name" value="INT_ICEBs1_C_like"/>
    <property type="match status" value="1"/>
</dbReference>
<dbReference type="PANTHER" id="PTHR30349:SF91">
    <property type="entry name" value="INTA PROTEIN"/>
    <property type="match status" value="1"/>
</dbReference>
<dbReference type="Proteomes" id="UP000004508">
    <property type="component" value="Unassembled WGS sequence"/>
</dbReference>
<dbReference type="InterPro" id="IPR011010">
    <property type="entry name" value="DNA_brk_join_enz"/>
</dbReference>
<dbReference type="InterPro" id="IPR004107">
    <property type="entry name" value="Integrase_SAM-like_N"/>
</dbReference>
<dbReference type="EMBL" id="ADVG01000002">
    <property type="protein sequence ID" value="EFH85654.1"/>
    <property type="molecule type" value="Genomic_DNA"/>
</dbReference>
<protein>
    <submittedName>
        <fullName evidence="7">Integrase family protein</fullName>
    </submittedName>
</protein>
<dbReference type="PROSITE" id="PS51898">
    <property type="entry name" value="TYR_RECOMBINASE"/>
    <property type="match status" value="1"/>
</dbReference>
<evidence type="ECO:0000259" key="6">
    <source>
        <dbReference type="PROSITE" id="PS51900"/>
    </source>
</evidence>
<evidence type="ECO:0000256" key="3">
    <source>
        <dbReference type="ARBA" id="ARBA00023172"/>
    </source>
</evidence>
<keyword evidence="1" id="KW-0229">DNA integration</keyword>
<dbReference type="Gene3D" id="1.10.150.130">
    <property type="match status" value="1"/>
</dbReference>
<dbReference type="GO" id="GO:0015074">
    <property type="term" value="P:DNA integration"/>
    <property type="evidence" value="ECO:0007669"/>
    <property type="project" value="UniProtKB-KW"/>
</dbReference>
<dbReference type="AlphaFoldDB" id="D6TPP0"/>
<dbReference type="PANTHER" id="PTHR30349">
    <property type="entry name" value="PHAGE INTEGRASE-RELATED"/>
    <property type="match status" value="1"/>
</dbReference>
<name>D6TPP0_KTERA</name>
<dbReference type="OrthoDB" id="156970at2"/>
<dbReference type="InterPro" id="IPR013762">
    <property type="entry name" value="Integrase-like_cat_sf"/>
</dbReference>
<dbReference type="InParanoid" id="D6TPP0"/>
<feature type="domain" description="Core-binding (CB)" evidence="6">
    <location>
        <begin position="63"/>
        <end position="146"/>
    </location>
</feature>
<dbReference type="FunCoup" id="D6TPP0">
    <property type="interactions" value="95"/>
</dbReference>
<organism evidence="7 8">
    <name type="scientific">Ktedonobacter racemifer DSM 44963</name>
    <dbReference type="NCBI Taxonomy" id="485913"/>
    <lineage>
        <taxon>Bacteria</taxon>
        <taxon>Bacillati</taxon>
        <taxon>Chloroflexota</taxon>
        <taxon>Ktedonobacteria</taxon>
        <taxon>Ktedonobacterales</taxon>
        <taxon>Ktedonobacteraceae</taxon>
        <taxon>Ktedonobacter</taxon>
    </lineage>
</organism>
<feature type="domain" description="Tyr recombinase" evidence="5">
    <location>
        <begin position="167"/>
        <end position="370"/>
    </location>
</feature>
<dbReference type="Pfam" id="PF00589">
    <property type="entry name" value="Phage_integrase"/>
    <property type="match status" value="1"/>
</dbReference>
<dbReference type="RefSeq" id="WP_007909323.1">
    <property type="nucleotide sequence ID" value="NZ_ADVG01000002.1"/>
</dbReference>
<gene>
    <name evidence="7" type="ORF">Krac_6882</name>
</gene>
<evidence type="ECO:0000256" key="2">
    <source>
        <dbReference type="ARBA" id="ARBA00023125"/>
    </source>
</evidence>
<evidence type="ECO:0000313" key="8">
    <source>
        <dbReference type="Proteomes" id="UP000004508"/>
    </source>
</evidence>
<evidence type="ECO:0000313" key="7">
    <source>
        <dbReference type="EMBL" id="EFH85654.1"/>
    </source>
</evidence>
<dbReference type="Pfam" id="PF14659">
    <property type="entry name" value="Phage_int_SAM_3"/>
    <property type="match status" value="1"/>
</dbReference>
<keyword evidence="8" id="KW-1185">Reference proteome</keyword>
<dbReference type="InterPro" id="IPR050090">
    <property type="entry name" value="Tyrosine_recombinase_XerCD"/>
</dbReference>
<keyword evidence="3" id="KW-0233">DNA recombination</keyword>
<keyword evidence="2 4" id="KW-0238">DNA-binding</keyword>
<evidence type="ECO:0000256" key="4">
    <source>
        <dbReference type="PROSITE-ProRule" id="PRU01248"/>
    </source>
</evidence>
<dbReference type="GO" id="GO:0003677">
    <property type="term" value="F:DNA binding"/>
    <property type="evidence" value="ECO:0007669"/>
    <property type="project" value="UniProtKB-UniRule"/>
</dbReference>
<dbReference type="InterPro" id="IPR002104">
    <property type="entry name" value="Integrase_catalytic"/>
</dbReference>
<dbReference type="InterPro" id="IPR044068">
    <property type="entry name" value="CB"/>
</dbReference>
<comment type="caution">
    <text evidence="7">The sequence shown here is derived from an EMBL/GenBank/DDBJ whole genome shotgun (WGS) entry which is preliminary data.</text>
</comment>
<evidence type="ECO:0000259" key="5">
    <source>
        <dbReference type="PROSITE" id="PS51898"/>
    </source>
</evidence>
<accession>D6TPP0</accession>
<dbReference type="GO" id="GO:0006310">
    <property type="term" value="P:DNA recombination"/>
    <property type="evidence" value="ECO:0007669"/>
    <property type="project" value="UniProtKB-KW"/>
</dbReference>
<evidence type="ECO:0000256" key="1">
    <source>
        <dbReference type="ARBA" id="ARBA00022908"/>
    </source>
</evidence>
<dbReference type="InterPro" id="IPR010998">
    <property type="entry name" value="Integrase_recombinase_N"/>
</dbReference>
<proteinExistence type="predicted"/>
<dbReference type="eggNOG" id="COG0582">
    <property type="taxonomic scope" value="Bacteria"/>
</dbReference>
<dbReference type="Gene3D" id="1.10.443.10">
    <property type="entry name" value="Intergrase catalytic core"/>
    <property type="match status" value="1"/>
</dbReference>